<dbReference type="EMBL" id="MSZX01000011">
    <property type="protein sequence ID" value="OPA74251.1"/>
    <property type="molecule type" value="Genomic_DNA"/>
</dbReference>
<proteinExistence type="predicted"/>
<evidence type="ECO:0000313" key="8">
    <source>
        <dbReference type="Proteomes" id="UP000190188"/>
    </source>
</evidence>
<comment type="subcellular location">
    <subcellularLocation>
        <location evidence="1">Membrane</location>
        <topology evidence="1">Multi-pass membrane protein</topology>
    </subcellularLocation>
</comment>
<reference evidence="7 8" key="1">
    <citation type="submission" date="2017-01" db="EMBL/GenBank/DDBJ databases">
        <title>Genome analysis of Paenibacillus selenitrireducens ES3-24.</title>
        <authorList>
            <person name="Xu D."/>
            <person name="Yao R."/>
            <person name="Zheng S."/>
        </authorList>
    </citation>
    <scope>NUCLEOTIDE SEQUENCE [LARGE SCALE GENOMIC DNA]</scope>
    <source>
        <strain evidence="7 8">ES3-24</strain>
    </source>
</reference>
<feature type="transmembrane region" description="Helical" evidence="6">
    <location>
        <begin position="254"/>
        <end position="270"/>
    </location>
</feature>
<evidence type="ECO:0000256" key="5">
    <source>
        <dbReference type="ARBA" id="ARBA00023136"/>
    </source>
</evidence>
<dbReference type="Proteomes" id="UP000190188">
    <property type="component" value="Unassembled WGS sequence"/>
</dbReference>
<feature type="transmembrane region" description="Helical" evidence="6">
    <location>
        <begin position="138"/>
        <end position="157"/>
    </location>
</feature>
<dbReference type="OrthoDB" id="2192428at2"/>
<evidence type="ECO:0000256" key="6">
    <source>
        <dbReference type="SAM" id="Phobius"/>
    </source>
</evidence>
<dbReference type="GO" id="GO:0008360">
    <property type="term" value="P:regulation of cell shape"/>
    <property type="evidence" value="ECO:0007669"/>
    <property type="project" value="UniProtKB-KW"/>
</dbReference>
<sequence length="463" mass="52995">MGILTRFMRRLKGTKDNGGSAQEEIEGALDHFIQQVESKVKAREMYPLIRAELYDHMQSRVDEEIRLGASLADAEAAAVRQMGEPLETARQLNKVHRARWPWLLWLLLVVWISISCLTMYIYEMKPSDPYGLSLTTKHIYMMGIGMIFFMVICAIDYRKWLNKGMFILMLILATMVAAQMFGMKVNGHTFLNLGFNTYINIFSLSPFPLLLGLYLWYTQIQQQSTSSLKRKEWKLLFISMVPILFYVYELRFFAIMIYMTGLVLLWSKWLRISWKRIGIFIGMLCIGGLSLLASSDYIRRRLISWMEYGIFQGEGKGGDSYVYDQTRAALTEAGWLGHGLTDTLHIPYLFSENMTLFIIYTFGWIGGLLLLAVFGLLVGVMYRLAANVKHELGRGIMRLAATYMMLHAVLYILGLTNVIPLNGGGMPLLSYGGGNIILWMFVLGLFCNVYIRKDMIPVMKSTT</sequence>
<feature type="transmembrane region" description="Helical" evidence="6">
    <location>
        <begin position="164"/>
        <end position="183"/>
    </location>
</feature>
<keyword evidence="3" id="KW-0133">Cell shape</keyword>
<accession>A0A1T2X2Y2</accession>
<dbReference type="InterPro" id="IPR001182">
    <property type="entry name" value="FtsW/RodA"/>
</dbReference>
<keyword evidence="8" id="KW-1185">Reference proteome</keyword>
<evidence type="ECO:0000256" key="4">
    <source>
        <dbReference type="ARBA" id="ARBA00022989"/>
    </source>
</evidence>
<evidence type="ECO:0000256" key="1">
    <source>
        <dbReference type="ARBA" id="ARBA00004141"/>
    </source>
</evidence>
<evidence type="ECO:0000313" key="7">
    <source>
        <dbReference type="EMBL" id="OPA74251.1"/>
    </source>
</evidence>
<dbReference type="GO" id="GO:0005886">
    <property type="term" value="C:plasma membrane"/>
    <property type="evidence" value="ECO:0007669"/>
    <property type="project" value="TreeGrafter"/>
</dbReference>
<gene>
    <name evidence="7" type="ORF">BVG16_24295</name>
</gene>
<feature type="transmembrane region" description="Helical" evidence="6">
    <location>
        <begin position="428"/>
        <end position="451"/>
    </location>
</feature>
<feature type="transmembrane region" description="Helical" evidence="6">
    <location>
        <begin position="396"/>
        <end position="416"/>
    </location>
</feature>
<keyword evidence="2 6" id="KW-0812">Transmembrane</keyword>
<feature type="transmembrane region" description="Helical" evidence="6">
    <location>
        <begin position="277"/>
        <end position="298"/>
    </location>
</feature>
<feature type="transmembrane region" description="Helical" evidence="6">
    <location>
        <begin position="357"/>
        <end position="384"/>
    </location>
</feature>
<dbReference type="Pfam" id="PF01098">
    <property type="entry name" value="FTSW_RODA_SPOVE"/>
    <property type="match status" value="1"/>
</dbReference>
<dbReference type="PANTHER" id="PTHR30474:SF1">
    <property type="entry name" value="PEPTIDOGLYCAN GLYCOSYLTRANSFERASE MRDB"/>
    <property type="match status" value="1"/>
</dbReference>
<dbReference type="GO" id="GO:0015648">
    <property type="term" value="F:lipid-linked peptidoglycan transporter activity"/>
    <property type="evidence" value="ECO:0007669"/>
    <property type="project" value="TreeGrafter"/>
</dbReference>
<dbReference type="PANTHER" id="PTHR30474">
    <property type="entry name" value="CELL CYCLE PROTEIN"/>
    <property type="match status" value="1"/>
</dbReference>
<dbReference type="InterPro" id="IPR047928">
    <property type="entry name" value="Perm_prefix_1"/>
</dbReference>
<dbReference type="AlphaFoldDB" id="A0A1T2X2Y2"/>
<feature type="transmembrane region" description="Helical" evidence="6">
    <location>
        <begin position="195"/>
        <end position="217"/>
    </location>
</feature>
<dbReference type="NCBIfam" id="NF038403">
    <property type="entry name" value="perm_prefix_1"/>
    <property type="match status" value="1"/>
</dbReference>
<keyword evidence="4 6" id="KW-1133">Transmembrane helix</keyword>
<dbReference type="GO" id="GO:0051301">
    <property type="term" value="P:cell division"/>
    <property type="evidence" value="ECO:0007669"/>
    <property type="project" value="InterPro"/>
</dbReference>
<evidence type="ECO:0000256" key="2">
    <source>
        <dbReference type="ARBA" id="ARBA00022692"/>
    </source>
</evidence>
<evidence type="ECO:0000256" key="3">
    <source>
        <dbReference type="ARBA" id="ARBA00022960"/>
    </source>
</evidence>
<keyword evidence="5 6" id="KW-0472">Membrane</keyword>
<dbReference type="GO" id="GO:0032153">
    <property type="term" value="C:cell division site"/>
    <property type="evidence" value="ECO:0007669"/>
    <property type="project" value="TreeGrafter"/>
</dbReference>
<comment type="caution">
    <text evidence="7">The sequence shown here is derived from an EMBL/GenBank/DDBJ whole genome shotgun (WGS) entry which is preliminary data.</text>
</comment>
<feature type="transmembrane region" description="Helical" evidence="6">
    <location>
        <begin position="233"/>
        <end position="248"/>
    </location>
</feature>
<name>A0A1T2X2Y2_9BACL</name>
<feature type="transmembrane region" description="Helical" evidence="6">
    <location>
        <begin position="102"/>
        <end position="122"/>
    </location>
</feature>
<evidence type="ECO:0008006" key="9">
    <source>
        <dbReference type="Google" id="ProtNLM"/>
    </source>
</evidence>
<protein>
    <recommendedName>
        <fullName evidence="9">Cell division protein</fullName>
    </recommendedName>
</protein>
<organism evidence="7 8">
    <name type="scientific">Paenibacillus selenitireducens</name>
    <dbReference type="NCBI Taxonomy" id="1324314"/>
    <lineage>
        <taxon>Bacteria</taxon>
        <taxon>Bacillati</taxon>
        <taxon>Bacillota</taxon>
        <taxon>Bacilli</taxon>
        <taxon>Bacillales</taxon>
        <taxon>Paenibacillaceae</taxon>
        <taxon>Paenibacillus</taxon>
    </lineage>
</organism>
<dbReference type="STRING" id="1324314.BVG16_24295"/>
<dbReference type="RefSeq" id="WP_158081777.1">
    <property type="nucleotide sequence ID" value="NZ_MSZX01000011.1"/>
</dbReference>